<dbReference type="AlphaFoldDB" id="A0A9W8MH56"/>
<evidence type="ECO:0000256" key="1">
    <source>
        <dbReference type="SAM" id="MobiDB-lite"/>
    </source>
</evidence>
<organism evidence="2 3">
    <name type="scientific">Candolleomyces eurysporus</name>
    <dbReference type="NCBI Taxonomy" id="2828524"/>
    <lineage>
        <taxon>Eukaryota</taxon>
        <taxon>Fungi</taxon>
        <taxon>Dikarya</taxon>
        <taxon>Basidiomycota</taxon>
        <taxon>Agaricomycotina</taxon>
        <taxon>Agaricomycetes</taxon>
        <taxon>Agaricomycetidae</taxon>
        <taxon>Agaricales</taxon>
        <taxon>Agaricineae</taxon>
        <taxon>Psathyrellaceae</taxon>
        <taxon>Candolleomyces</taxon>
    </lineage>
</organism>
<name>A0A9W8MH56_9AGAR</name>
<reference evidence="2" key="1">
    <citation type="submission" date="2022-06" db="EMBL/GenBank/DDBJ databases">
        <title>Genome Sequence of Candolleomyces eurysporus.</title>
        <authorList>
            <person name="Buettner E."/>
        </authorList>
    </citation>
    <scope>NUCLEOTIDE SEQUENCE</scope>
    <source>
        <strain evidence="2">VTCC 930004</strain>
    </source>
</reference>
<gene>
    <name evidence="2" type="ORF">H1R20_g6578</name>
</gene>
<dbReference type="EMBL" id="JANBPK010000833">
    <property type="protein sequence ID" value="KAJ2930516.1"/>
    <property type="molecule type" value="Genomic_DNA"/>
</dbReference>
<evidence type="ECO:0000313" key="2">
    <source>
        <dbReference type="EMBL" id="KAJ2930516.1"/>
    </source>
</evidence>
<feature type="region of interest" description="Disordered" evidence="1">
    <location>
        <begin position="39"/>
        <end position="91"/>
    </location>
</feature>
<proteinExistence type="predicted"/>
<comment type="caution">
    <text evidence="2">The sequence shown here is derived from an EMBL/GenBank/DDBJ whole genome shotgun (WGS) entry which is preliminary data.</text>
</comment>
<protein>
    <submittedName>
        <fullName evidence="2">Uncharacterized protein</fullName>
    </submittedName>
</protein>
<keyword evidence="3" id="KW-1185">Reference proteome</keyword>
<dbReference type="Proteomes" id="UP001140091">
    <property type="component" value="Unassembled WGS sequence"/>
</dbReference>
<evidence type="ECO:0000313" key="3">
    <source>
        <dbReference type="Proteomes" id="UP001140091"/>
    </source>
</evidence>
<accession>A0A9W8MH56</accession>
<feature type="compositionally biased region" description="Pro residues" evidence="1">
    <location>
        <begin position="42"/>
        <end position="52"/>
    </location>
</feature>
<sequence>MFAVHPASSSAGPRYGVNDVNAKQPQLCQHGSQFTSLVARSHPPPAYYPPSSNPNVNLSHSQPAHPAAYVSAHPHTAPPSRINSATASVAPTRPPVGPIPIPAPPPARQRTISTSGLGPGVGVPAPKPKFTFYPSHPLKTPKTPLFISRLQIRFDVRHHQWQLCPLPPLTHRIDRQYCAYERETWSFQGNALAIPEFFPGKTMTGPGVSRDALTGKILG</sequence>
<feature type="non-terminal residue" evidence="2">
    <location>
        <position position="1"/>
    </location>
</feature>